<organism evidence="1 2">
    <name type="scientific">Saccharomyces cerevisiae (strain AWRI1631)</name>
    <name type="common">Baker's yeast</name>
    <dbReference type="NCBI Taxonomy" id="545124"/>
    <lineage>
        <taxon>Eukaryota</taxon>
        <taxon>Fungi</taxon>
        <taxon>Dikarya</taxon>
        <taxon>Ascomycota</taxon>
        <taxon>Saccharomycotina</taxon>
        <taxon>Saccharomycetes</taxon>
        <taxon>Saccharomycetales</taxon>
        <taxon>Saccharomycetaceae</taxon>
        <taxon>Saccharomyces</taxon>
    </lineage>
</organism>
<proteinExistence type="predicted"/>
<evidence type="ECO:0000313" key="1">
    <source>
        <dbReference type="EMBL" id="EDZ73599.1"/>
    </source>
</evidence>
<gene>
    <name evidence="1" type="ORF">AWRI1631_30020</name>
</gene>
<protein>
    <submittedName>
        <fullName evidence="1">Uncharacterized protein</fullName>
    </submittedName>
</protein>
<dbReference type="Proteomes" id="UP000008988">
    <property type="component" value="Unassembled WGS sequence"/>
</dbReference>
<reference evidence="1 2" key="1">
    <citation type="journal article" date="2008" name="FEMS Yeast Res.">
        <title>Comparative genome analysis of a Saccharomyces cerevisiae wine strain.</title>
        <authorList>
            <person name="Borneman A.R."/>
            <person name="Forgan A.H."/>
            <person name="Pretorius I.S."/>
            <person name="Chambers P.J."/>
        </authorList>
    </citation>
    <scope>NUCLEOTIDE SEQUENCE [LARGE SCALE GENOMIC DNA]</scope>
    <source>
        <strain evidence="1 2">AWRI1631</strain>
    </source>
</reference>
<evidence type="ECO:0000313" key="2">
    <source>
        <dbReference type="Proteomes" id="UP000008988"/>
    </source>
</evidence>
<sequence>MLIPKLVKKGQKKMKAKSQKRQKQVISTFLLLPIKMT</sequence>
<dbReference type="EMBL" id="ABSV01000208">
    <property type="protein sequence ID" value="EDZ73599.1"/>
    <property type="molecule type" value="Genomic_DNA"/>
</dbReference>
<accession>B5VEP4</accession>
<comment type="caution">
    <text evidence="1">The sequence shown here is derived from an EMBL/GenBank/DDBJ whole genome shotgun (WGS) entry which is preliminary data.</text>
</comment>
<dbReference type="AlphaFoldDB" id="B5VEP4"/>
<name>B5VEP4_YEAS6</name>